<accession>A0ABU7XMJ2</accession>
<feature type="domain" description="Beta-lactamase-related" evidence="2">
    <location>
        <begin position="73"/>
        <end position="333"/>
    </location>
</feature>
<dbReference type="PROSITE" id="PS51257">
    <property type="entry name" value="PROKAR_LIPOPROTEIN"/>
    <property type="match status" value="1"/>
</dbReference>
<feature type="chain" id="PRO_5046394797" evidence="1">
    <location>
        <begin position="20"/>
        <end position="364"/>
    </location>
</feature>
<organism evidence="3 4">
    <name type="scientific">Flavivirga spongiicola</name>
    <dbReference type="NCBI Taxonomy" id="421621"/>
    <lineage>
        <taxon>Bacteria</taxon>
        <taxon>Pseudomonadati</taxon>
        <taxon>Bacteroidota</taxon>
        <taxon>Flavobacteriia</taxon>
        <taxon>Flavobacteriales</taxon>
        <taxon>Flavobacteriaceae</taxon>
        <taxon>Flavivirga</taxon>
    </lineage>
</organism>
<dbReference type="SUPFAM" id="SSF56601">
    <property type="entry name" value="beta-lactamase/transpeptidase-like"/>
    <property type="match status" value="1"/>
</dbReference>
<name>A0ABU7XMJ2_9FLAO</name>
<dbReference type="Pfam" id="PF00144">
    <property type="entry name" value="Beta-lactamase"/>
    <property type="match status" value="1"/>
</dbReference>
<proteinExistence type="predicted"/>
<keyword evidence="1" id="KW-0732">Signal</keyword>
<dbReference type="Proteomes" id="UP001337305">
    <property type="component" value="Unassembled WGS sequence"/>
</dbReference>
<keyword evidence="3" id="KW-0378">Hydrolase</keyword>
<dbReference type="InterPro" id="IPR050789">
    <property type="entry name" value="Diverse_Enzym_Activities"/>
</dbReference>
<sequence length="364" mass="41209">MKKMIYSIFLVIISFFSCASDDTATDIPQTSNDLYFPPTDSNIWETLSLEELEWNETVLQSLLDYVESKNTKAFLILKNGKIAVEWYGNGEDANSNLAWNSAAKTLVAFTTGIAQNEGFLNINDASKGYLDNGWSNLTPEQESDITIWNHLTMTTGLDYTVINNNCTDPDCFIYKNEPGSFWYYHNGTYTILHDIVSGAVNTDFNSYFNAKLKNKIGMQGAWIPFGYYKLYYSNARSMARFGLLNLNKGIWNGINILNDENYFNDMTNASQNLNKAYGYLWWLNGKDSYRGPGLTSEFQGKLIPNAPDDLIAGLGKNDQKMYIIPSQNLVIIRMGDDAGESLLGPSSFDNDLWEEINKLIYYTN</sequence>
<feature type="signal peptide" evidence="1">
    <location>
        <begin position="1"/>
        <end position="19"/>
    </location>
</feature>
<keyword evidence="4" id="KW-1185">Reference proteome</keyword>
<dbReference type="EMBL" id="JAODOP010000001">
    <property type="protein sequence ID" value="MEF3831938.1"/>
    <property type="molecule type" value="Genomic_DNA"/>
</dbReference>
<dbReference type="PANTHER" id="PTHR43283">
    <property type="entry name" value="BETA-LACTAMASE-RELATED"/>
    <property type="match status" value="1"/>
</dbReference>
<dbReference type="InterPro" id="IPR012338">
    <property type="entry name" value="Beta-lactam/transpept-like"/>
</dbReference>
<evidence type="ECO:0000313" key="4">
    <source>
        <dbReference type="Proteomes" id="UP001337305"/>
    </source>
</evidence>
<dbReference type="Gene3D" id="3.40.710.10">
    <property type="entry name" value="DD-peptidase/beta-lactamase superfamily"/>
    <property type="match status" value="1"/>
</dbReference>
<evidence type="ECO:0000259" key="2">
    <source>
        <dbReference type="Pfam" id="PF00144"/>
    </source>
</evidence>
<comment type="caution">
    <text evidence="3">The sequence shown here is derived from an EMBL/GenBank/DDBJ whole genome shotgun (WGS) entry which is preliminary data.</text>
</comment>
<evidence type="ECO:0000256" key="1">
    <source>
        <dbReference type="SAM" id="SignalP"/>
    </source>
</evidence>
<reference evidence="3 4" key="1">
    <citation type="submission" date="2022-09" db="EMBL/GenBank/DDBJ databases">
        <title>Genome sequencing of Flavivirga sp. MEBiC05379.</title>
        <authorList>
            <person name="Oh H.-M."/>
            <person name="Kwon K.K."/>
            <person name="Park M.J."/>
            <person name="Yang S.-H."/>
        </authorList>
    </citation>
    <scope>NUCLEOTIDE SEQUENCE [LARGE SCALE GENOMIC DNA]</scope>
    <source>
        <strain evidence="3 4">MEBiC05379</strain>
    </source>
</reference>
<protein>
    <submittedName>
        <fullName evidence="3">Serine hydrolase</fullName>
    </submittedName>
</protein>
<dbReference type="InterPro" id="IPR001466">
    <property type="entry name" value="Beta-lactam-related"/>
</dbReference>
<gene>
    <name evidence="3" type="ORF">N1F79_02245</name>
</gene>
<dbReference type="GO" id="GO:0016787">
    <property type="term" value="F:hydrolase activity"/>
    <property type="evidence" value="ECO:0007669"/>
    <property type="project" value="UniProtKB-KW"/>
</dbReference>
<evidence type="ECO:0000313" key="3">
    <source>
        <dbReference type="EMBL" id="MEF3831938.1"/>
    </source>
</evidence>
<dbReference type="RefSeq" id="WP_303308935.1">
    <property type="nucleotide sequence ID" value="NZ_JAODOP010000001.1"/>
</dbReference>
<dbReference type="PANTHER" id="PTHR43283:SF7">
    <property type="entry name" value="BETA-LACTAMASE-RELATED DOMAIN-CONTAINING PROTEIN"/>
    <property type="match status" value="1"/>
</dbReference>